<protein>
    <submittedName>
        <fullName evidence="2">Putative reductase</fullName>
    </submittedName>
</protein>
<evidence type="ECO:0000259" key="1">
    <source>
        <dbReference type="Pfam" id="PF01370"/>
    </source>
</evidence>
<name>I3XCR7_SINF2</name>
<dbReference type="InterPro" id="IPR051783">
    <property type="entry name" value="NAD(P)-dependent_oxidoreduct"/>
</dbReference>
<dbReference type="Gene3D" id="3.40.50.720">
    <property type="entry name" value="NAD(P)-binding Rossmann-like Domain"/>
    <property type="match status" value="1"/>
</dbReference>
<reference evidence="2 3" key="1">
    <citation type="journal article" date="2012" name="J. Bacteriol.">
        <title>Complete genome sequence of the broad-host-range strain Sinorhizobium fredii USDA257.</title>
        <authorList>
            <person name="Schuldes J."/>
            <person name="Rodriguez Orbegoso M."/>
            <person name="Schmeisser C."/>
            <person name="Krishnan H.B."/>
            <person name="Daniel R."/>
            <person name="Streit W.R."/>
        </authorList>
    </citation>
    <scope>NUCLEOTIDE SEQUENCE [LARGE SCALE GENOMIC DNA]</scope>
    <source>
        <strain evidence="2 3">USDA 257</strain>
    </source>
</reference>
<dbReference type="KEGG" id="sfd:USDA257_c51470"/>
<proteinExistence type="predicted"/>
<evidence type="ECO:0000313" key="2">
    <source>
        <dbReference type="EMBL" id="AFL53673.1"/>
    </source>
</evidence>
<dbReference type="Proteomes" id="UP000006180">
    <property type="component" value="Chromosome"/>
</dbReference>
<accession>I3XCR7</accession>
<dbReference type="AlphaFoldDB" id="I3XCR7"/>
<dbReference type="PANTHER" id="PTHR48079">
    <property type="entry name" value="PROTEIN YEEZ"/>
    <property type="match status" value="1"/>
</dbReference>
<dbReference type="PANTHER" id="PTHR48079:SF6">
    <property type="entry name" value="NAD(P)-BINDING DOMAIN-CONTAINING PROTEIN-RELATED"/>
    <property type="match status" value="1"/>
</dbReference>
<dbReference type="SUPFAM" id="SSF51735">
    <property type="entry name" value="NAD(P)-binding Rossmann-fold domains"/>
    <property type="match status" value="1"/>
</dbReference>
<feature type="domain" description="NAD-dependent epimerase/dehydratase" evidence="1">
    <location>
        <begin position="5"/>
        <end position="215"/>
    </location>
</feature>
<dbReference type="EMBL" id="CP003563">
    <property type="protein sequence ID" value="AFL53673.1"/>
    <property type="molecule type" value="Genomic_DNA"/>
</dbReference>
<organism evidence="2 3">
    <name type="scientific">Sinorhizobium fredii (strain USDA 257)</name>
    <dbReference type="NCBI Taxonomy" id="1185652"/>
    <lineage>
        <taxon>Bacteria</taxon>
        <taxon>Pseudomonadati</taxon>
        <taxon>Pseudomonadota</taxon>
        <taxon>Alphaproteobacteria</taxon>
        <taxon>Hyphomicrobiales</taxon>
        <taxon>Rhizobiaceae</taxon>
        <taxon>Sinorhizobium/Ensifer group</taxon>
        <taxon>Sinorhizobium</taxon>
    </lineage>
</organism>
<dbReference type="InterPro" id="IPR036291">
    <property type="entry name" value="NAD(P)-bd_dom_sf"/>
</dbReference>
<evidence type="ECO:0000313" key="3">
    <source>
        <dbReference type="Proteomes" id="UP000006180"/>
    </source>
</evidence>
<dbReference type="InterPro" id="IPR001509">
    <property type="entry name" value="Epimerase_deHydtase"/>
</dbReference>
<dbReference type="GO" id="GO:0004029">
    <property type="term" value="F:aldehyde dehydrogenase (NAD+) activity"/>
    <property type="evidence" value="ECO:0007669"/>
    <property type="project" value="TreeGrafter"/>
</dbReference>
<gene>
    <name evidence="2" type="ORF">USDA257_c51470</name>
</gene>
<sequence length="337" mass="37027">MSTAIILGGTGQIGLAVAERLARDGWKVRLVSRTPPPIFGPWQHVVADREDPAALRKALAGGAELLLDCVAFDVRHADQLLEFRDSVGRLALISSASVYCDATGRTLDEASQLGFPAYPLPIPEDHRTVEPGPQTYSTRKVAIERRLLDEAIIPVTVLRPCAIHGPYSKHAREWWFVKRLLDGRKRIPLAYGGRSRFQTTSTQAIAEALCFSLNSNGSQVLNVVDADAPTVAEIGRAIMNAMERQADLLGLPDAPYPPTFGATPWSVEKPIFCASSVPNAETYAERVTHAVRWLIAATPGRDWREILRQLAAYPWQHFDYDVDDQALAIEGAEDLAI</sequence>
<dbReference type="RefSeq" id="WP_014765790.1">
    <property type="nucleotide sequence ID" value="NC_018000.1"/>
</dbReference>
<dbReference type="eggNOG" id="COG0451">
    <property type="taxonomic scope" value="Bacteria"/>
</dbReference>
<dbReference type="Pfam" id="PF01370">
    <property type="entry name" value="Epimerase"/>
    <property type="match status" value="1"/>
</dbReference>
<dbReference type="GO" id="GO:0005737">
    <property type="term" value="C:cytoplasm"/>
    <property type="evidence" value="ECO:0007669"/>
    <property type="project" value="TreeGrafter"/>
</dbReference>
<dbReference type="STRING" id="1185652.USDA257_c51470"/>
<dbReference type="HOGENOM" id="CLU_801458_0_0_5"/>
<dbReference type="PATRIC" id="fig|1185652.3.peg.5337"/>